<dbReference type="Proteomes" id="UP000315947">
    <property type="component" value="Chromosome"/>
</dbReference>
<dbReference type="Gene3D" id="2.180.10.10">
    <property type="entry name" value="RHS repeat-associated core"/>
    <property type="match status" value="2"/>
</dbReference>
<name>A0ABX5X3D7_9GAMM</name>
<dbReference type="InterPro" id="IPR031325">
    <property type="entry name" value="RHS_repeat"/>
</dbReference>
<reference evidence="4 5" key="1">
    <citation type="submission" date="2019-07" db="EMBL/GenBank/DDBJ databases">
        <title>Shewanella sp. YLB-06 whole genomic sequence.</title>
        <authorList>
            <person name="Yu L."/>
        </authorList>
    </citation>
    <scope>NUCLEOTIDE SEQUENCE [LARGE SCALE GENOMIC DNA]</scope>
    <source>
        <strain evidence="4 5">YLB-06</strain>
    </source>
</reference>
<keyword evidence="1" id="KW-0677">Repeat</keyword>
<dbReference type="InterPro" id="IPR056823">
    <property type="entry name" value="TEN-like_YD-shell"/>
</dbReference>
<evidence type="ECO:0000256" key="1">
    <source>
        <dbReference type="ARBA" id="ARBA00022737"/>
    </source>
</evidence>
<dbReference type="InterPro" id="IPR022385">
    <property type="entry name" value="Rhs_assc_core"/>
</dbReference>
<keyword evidence="5" id="KW-1185">Reference proteome</keyword>
<dbReference type="InterPro" id="IPR006530">
    <property type="entry name" value="YD"/>
</dbReference>
<organism evidence="4 5">
    <name type="scientific">Shewanella psychropiezotolerans</name>
    <dbReference type="NCBI Taxonomy" id="2593655"/>
    <lineage>
        <taxon>Bacteria</taxon>
        <taxon>Pseudomonadati</taxon>
        <taxon>Pseudomonadota</taxon>
        <taxon>Gammaproteobacteria</taxon>
        <taxon>Alteromonadales</taxon>
        <taxon>Shewanellaceae</taxon>
        <taxon>Shewanella</taxon>
    </lineage>
</organism>
<accession>A0ABX5X3D7</accession>
<protein>
    <recommendedName>
        <fullName evidence="6">Insecticide toxin TcdB middle/N-terminal domain-containing protein</fullName>
    </recommendedName>
</protein>
<dbReference type="RefSeq" id="WP_144048184.1">
    <property type="nucleotide sequence ID" value="NZ_CP041614.1"/>
</dbReference>
<dbReference type="PANTHER" id="PTHR32305:SF15">
    <property type="entry name" value="PROTEIN RHSA-RELATED"/>
    <property type="match status" value="1"/>
</dbReference>
<proteinExistence type="predicted"/>
<dbReference type="SUPFAM" id="SSF69318">
    <property type="entry name" value="Integrin alpha N-terminal domain"/>
    <property type="match status" value="1"/>
</dbReference>
<evidence type="ECO:0000259" key="3">
    <source>
        <dbReference type="Pfam" id="PF25023"/>
    </source>
</evidence>
<evidence type="ECO:0008006" key="6">
    <source>
        <dbReference type="Google" id="ProtNLM"/>
    </source>
</evidence>
<evidence type="ECO:0000313" key="4">
    <source>
        <dbReference type="EMBL" id="QDO85872.1"/>
    </source>
</evidence>
<sequence>MLIGINATTVSIYNRHQFVDLDADGRSDILAATSTKTYNIILSGPSATAESANFIKRGSLTVGTNSNPAETAMRLADVDGDGKLDLLTASTNSGSWKVQKATRPYIKEHVLTKITNGFGVETNIAYAPLNSGIPLINLESSQKPNDEEYITPIAGMYVVTEAATQSTNTDSVLVQYAYGGPLAHKKGRGFLGFETVQTTDPQSGVVTTTQYHQLYPLTGMPKTTTRKYKDKLLTSAFNTYTQTTSANGGIHVYLKTSKEESYSLDLSSDGKTITNWGRVSETLTTNTHNNWNYLSTSLVQVKGATGALIHQTRTSNHYENTAYNVLNSNALVLGNAHNQVESQSGSQPDARQFGRLYKTIVAKTRYKNTESGSTNNQSRQTKFSYYPNGMLRESQVNGLTTAFFYDKYGNKVAEQSYAKHNTSSYQKRGQYWFYDSRGQYLASQMNQNGESETYLYNGKSGSTATAGRIYSKTTTGPNKLASTRYFDIQGKVVRQVLADGNTSETRRSLCSSCDKDFITETHTSSNKPQSVSYFDKFGRQREQRVKGFNGSWVVTASSYDKLGRVTHQSVPNYGSASSVKSQQFYDALGRVYKQSKLTESGAVMVYSKINGLVTTSIDEKGLHYKDTYSADGQLIARTDPQSQVIYYYYDAFGNTRKVTTKAKDKNDAWKYQSITTGFDAYGRKTATNDPDKGSWTYTYNDFGELLTQTDAKKQTTTTEYDAMGRMLWRKDATNLSCWGYGRSASLHNVGKPAWVKQWAGQTSCTTSAAVESRETYHYDHYGRPAQTDFVIKGNSYSTRSEYNDKGQLNRQHYPSNNGTFYVNFYYNANHYLFLQKDSSNRSLRNITAMDALGNITHQTFGNGTSEVRGFNSRTGRISHIDLAKGSRDIHKLSYGSFDAKGNVEFRAHSYYNNAGGQTLSFSETFTYDTLNRINTRDLSVGSGSLTGYSYDEQYRYDGFGNIKSRKGYSGGSYSVNLASYDYLQTVSANRLNSATVDGKNYSKFNYDANGNIKSDGRRTFTYNAFDKASRIQAGSQYTDYKYNHNRAVFSRTDYRQDNGVWKTFNTDYVGKIYQQERRYKGSVSAANLENTRHKYMLGNIMVVRNQNTTLGNSEEVQYQHTDHQGSVLTVTNKTGDVLEQYFYTAFGKPMKLSGSSIVQAIIPMERGYTGHEMLPGLDIIQMGGRIYDPTLARFMQADPFIQAPSNLQNFNRYSYVLNNPLTYTDPSGYNFFKKIYNFLGKIDGRELSHKYIFNDNPALANFVQAALNFIPVFGQLASAHFAFDRAYYTTGSLRSAFSAGIVSFAMSYVNGPQEFSYEAFAVLAADIVDPDVGRAVRFIYYGIDTESLSNTVLYVGNEVKNHYVSKEVARFANKNGLSLAEFNALLTINSFVGRKLIGSRINSREGDNGERVYDISGFTTRGNGARGLVGVIWDINDTILGYQGLSDAVSHEFIVNGNGNLGRCHSLGTLTCNNLVARGYAKSAELNALPFGNIAVRGSETKLGTFDLVNGGVMGHLFNWGARGIACSSFPCHGYADNYEGK</sequence>
<dbReference type="NCBIfam" id="TIGR01643">
    <property type="entry name" value="YD_repeat_2x"/>
    <property type="match status" value="2"/>
</dbReference>
<dbReference type="EMBL" id="CP041614">
    <property type="protein sequence ID" value="QDO85872.1"/>
    <property type="molecule type" value="Genomic_DNA"/>
</dbReference>
<dbReference type="Pfam" id="PF25023">
    <property type="entry name" value="TEN_YD-shell"/>
    <property type="match status" value="1"/>
</dbReference>
<dbReference type="Pfam" id="PF05593">
    <property type="entry name" value="RHS_repeat"/>
    <property type="match status" value="2"/>
</dbReference>
<evidence type="ECO:0000313" key="5">
    <source>
        <dbReference type="Proteomes" id="UP000315947"/>
    </source>
</evidence>
<dbReference type="NCBIfam" id="TIGR03696">
    <property type="entry name" value="Rhs_assc_core"/>
    <property type="match status" value="1"/>
</dbReference>
<dbReference type="Pfam" id="PF12256">
    <property type="entry name" value="TcdB_toxin_midN"/>
    <property type="match status" value="1"/>
</dbReference>
<dbReference type="PANTHER" id="PTHR32305">
    <property type="match status" value="1"/>
</dbReference>
<dbReference type="InterPro" id="IPR028994">
    <property type="entry name" value="Integrin_alpha_N"/>
</dbReference>
<feature type="domain" description="Teneurin-like YD-shell" evidence="3">
    <location>
        <begin position="1112"/>
        <end position="1220"/>
    </location>
</feature>
<evidence type="ECO:0000259" key="2">
    <source>
        <dbReference type="Pfam" id="PF12256"/>
    </source>
</evidence>
<dbReference type="InterPro" id="IPR022045">
    <property type="entry name" value="TcdB_toxin_mid/N"/>
</dbReference>
<dbReference type="InterPro" id="IPR050708">
    <property type="entry name" value="T6SS_VgrG/RHS"/>
</dbReference>
<feature type="domain" description="Insecticide toxin TcdB middle/N-terminal" evidence="2">
    <location>
        <begin position="46"/>
        <end position="219"/>
    </location>
</feature>
<gene>
    <name evidence="4" type="ORF">FM037_24695</name>
</gene>